<dbReference type="AlphaFoldDB" id="D7KY78"/>
<proteinExistence type="predicted"/>
<reference evidence="2" key="1">
    <citation type="journal article" date="2011" name="Nat. Genet.">
        <title>The Arabidopsis lyrata genome sequence and the basis of rapid genome size change.</title>
        <authorList>
            <person name="Hu T.T."/>
            <person name="Pattyn P."/>
            <person name="Bakker E.G."/>
            <person name="Cao J."/>
            <person name="Cheng J.-F."/>
            <person name="Clark R.M."/>
            <person name="Fahlgren N."/>
            <person name="Fawcett J.A."/>
            <person name="Grimwood J."/>
            <person name="Gundlach H."/>
            <person name="Haberer G."/>
            <person name="Hollister J.D."/>
            <person name="Ossowski S."/>
            <person name="Ottilar R.P."/>
            <person name="Salamov A.A."/>
            <person name="Schneeberger K."/>
            <person name="Spannagl M."/>
            <person name="Wang X."/>
            <person name="Yang L."/>
            <person name="Nasrallah M.E."/>
            <person name="Bergelson J."/>
            <person name="Carrington J.C."/>
            <person name="Gaut B.S."/>
            <person name="Schmutz J."/>
            <person name="Mayer K.F.X."/>
            <person name="Van de Peer Y."/>
            <person name="Grigoriev I.V."/>
            <person name="Nordborg M."/>
            <person name="Weigel D."/>
            <person name="Guo Y.-L."/>
        </authorList>
    </citation>
    <scope>NUCLEOTIDE SEQUENCE [LARGE SCALE GENOMIC DNA]</scope>
    <source>
        <strain evidence="2">cv. MN47</strain>
    </source>
</reference>
<evidence type="ECO:0000313" key="1">
    <source>
        <dbReference type="EMBL" id="EFH64487.1"/>
    </source>
</evidence>
<dbReference type="Gramene" id="Al_scaffold_0002_675">
    <property type="protein sequence ID" value="Al_scaffold_0002_675"/>
    <property type="gene ID" value="Al_scaffold_0002_675"/>
</dbReference>
<dbReference type="HOGENOM" id="CLU_2187522_0_0_1"/>
<keyword evidence="2" id="KW-1185">Reference proteome</keyword>
<evidence type="ECO:0000313" key="2">
    <source>
        <dbReference type="Proteomes" id="UP000008694"/>
    </source>
</evidence>
<organism evidence="2">
    <name type="scientific">Arabidopsis lyrata subsp. lyrata</name>
    <name type="common">Lyre-leaved rock-cress</name>
    <dbReference type="NCBI Taxonomy" id="81972"/>
    <lineage>
        <taxon>Eukaryota</taxon>
        <taxon>Viridiplantae</taxon>
        <taxon>Streptophyta</taxon>
        <taxon>Embryophyta</taxon>
        <taxon>Tracheophyta</taxon>
        <taxon>Spermatophyta</taxon>
        <taxon>Magnoliopsida</taxon>
        <taxon>eudicotyledons</taxon>
        <taxon>Gunneridae</taxon>
        <taxon>Pentapetalae</taxon>
        <taxon>rosids</taxon>
        <taxon>malvids</taxon>
        <taxon>Brassicales</taxon>
        <taxon>Brassicaceae</taxon>
        <taxon>Camelineae</taxon>
        <taxon>Arabidopsis</taxon>
    </lineage>
</organism>
<gene>
    <name evidence="1" type="ORF">ARALYDRAFT_675525</name>
</gene>
<protein>
    <submittedName>
        <fullName evidence="1">Predicted protein</fullName>
    </submittedName>
</protein>
<accession>D7KY78</accession>
<dbReference type="EMBL" id="GL348714">
    <property type="protein sequence ID" value="EFH64487.1"/>
    <property type="molecule type" value="Genomic_DNA"/>
</dbReference>
<sequence length="109" mass="11973">MSLLLPANLQQCLSSSSISLLSHLSIPPSPRLPAPNRRCLRLVTSCVSYDQSSVENEDLIVVHEALNFGGYHFCIVIGIVDVVLDLLSSRILLKEDNLIDIGGSLRICW</sequence>
<dbReference type="STRING" id="81972.D7KY78"/>
<dbReference type="Proteomes" id="UP000008694">
    <property type="component" value="Unassembled WGS sequence"/>
</dbReference>
<name>D7KY78_ARALL</name>